<evidence type="ECO:0000313" key="2">
    <source>
        <dbReference type="Proteomes" id="UP000276133"/>
    </source>
</evidence>
<protein>
    <submittedName>
        <fullName evidence="1">Uncharacterized protein</fullName>
    </submittedName>
</protein>
<organism evidence="1 2">
    <name type="scientific">Brachionus plicatilis</name>
    <name type="common">Marine rotifer</name>
    <name type="synonym">Brachionus muelleri</name>
    <dbReference type="NCBI Taxonomy" id="10195"/>
    <lineage>
        <taxon>Eukaryota</taxon>
        <taxon>Metazoa</taxon>
        <taxon>Spiralia</taxon>
        <taxon>Gnathifera</taxon>
        <taxon>Rotifera</taxon>
        <taxon>Eurotatoria</taxon>
        <taxon>Monogononta</taxon>
        <taxon>Pseudotrocha</taxon>
        <taxon>Ploima</taxon>
        <taxon>Brachionidae</taxon>
        <taxon>Brachionus</taxon>
    </lineage>
</organism>
<proteinExistence type="predicted"/>
<keyword evidence="2" id="KW-1185">Reference proteome</keyword>
<dbReference type="AlphaFoldDB" id="A0A3M7RMS3"/>
<dbReference type="EMBL" id="REGN01003057">
    <property type="protein sequence ID" value="RNA24720.1"/>
    <property type="molecule type" value="Genomic_DNA"/>
</dbReference>
<accession>A0A3M7RMS3</accession>
<evidence type="ECO:0000313" key="1">
    <source>
        <dbReference type="EMBL" id="RNA24720.1"/>
    </source>
</evidence>
<gene>
    <name evidence="1" type="ORF">BpHYR1_013704</name>
</gene>
<name>A0A3M7RMS3_BRAPC</name>
<comment type="caution">
    <text evidence="1">The sequence shown here is derived from an EMBL/GenBank/DDBJ whole genome shotgun (WGS) entry which is preliminary data.</text>
</comment>
<reference evidence="1 2" key="1">
    <citation type="journal article" date="2018" name="Sci. Rep.">
        <title>Genomic signatures of local adaptation to the degree of environmental predictability in rotifers.</title>
        <authorList>
            <person name="Franch-Gras L."/>
            <person name="Hahn C."/>
            <person name="Garcia-Roger E.M."/>
            <person name="Carmona M.J."/>
            <person name="Serra M."/>
            <person name="Gomez A."/>
        </authorList>
    </citation>
    <scope>NUCLEOTIDE SEQUENCE [LARGE SCALE GENOMIC DNA]</scope>
    <source>
        <strain evidence="1">HYR1</strain>
    </source>
</reference>
<dbReference type="Proteomes" id="UP000276133">
    <property type="component" value="Unassembled WGS sequence"/>
</dbReference>
<sequence length="71" mass="8463">MEELLLFSGRHRLVVQIIRHPNISILTWIINPYFYNLFLKDVPPSLVAYNKTNMSYSCKKFKTFQIILTED</sequence>